<dbReference type="Proteomes" id="UP000305451">
    <property type="component" value="Unassembled WGS sequence"/>
</dbReference>
<proteinExistence type="predicted"/>
<feature type="transmembrane region" description="Helical" evidence="1">
    <location>
        <begin position="168"/>
        <end position="190"/>
    </location>
</feature>
<gene>
    <name evidence="2" type="ORF">E5162_01435</name>
</gene>
<feature type="transmembrane region" description="Helical" evidence="1">
    <location>
        <begin position="41"/>
        <end position="62"/>
    </location>
</feature>
<keyword evidence="1" id="KW-0812">Transmembrane</keyword>
<dbReference type="EMBL" id="SRXV01000001">
    <property type="protein sequence ID" value="TGY93979.1"/>
    <property type="molecule type" value="Genomic_DNA"/>
</dbReference>
<keyword evidence="1" id="KW-1133">Transmembrane helix</keyword>
<dbReference type="RefSeq" id="WP_135943174.1">
    <property type="nucleotide sequence ID" value="NZ_BMEI01000001.1"/>
</dbReference>
<evidence type="ECO:0008006" key="4">
    <source>
        <dbReference type="Google" id="ProtNLM"/>
    </source>
</evidence>
<evidence type="ECO:0000313" key="3">
    <source>
        <dbReference type="Proteomes" id="UP000305451"/>
    </source>
</evidence>
<evidence type="ECO:0000256" key="1">
    <source>
        <dbReference type="SAM" id="Phobius"/>
    </source>
</evidence>
<feature type="transmembrane region" description="Helical" evidence="1">
    <location>
        <begin position="107"/>
        <end position="132"/>
    </location>
</feature>
<keyword evidence="3" id="KW-1185">Reference proteome</keyword>
<organism evidence="2 3">
    <name type="scientific">Marinicauda pacifica</name>
    <dbReference type="NCBI Taxonomy" id="1133559"/>
    <lineage>
        <taxon>Bacteria</taxon>
        <taxon>Pseudomonadati</taxon>
        <taxon>Pseudomonadota</taxon>
        <taxon>Alphaproteobacteria</taxon>
        <taxon>Maricaulales</taxon>
        <taxon>Maricaulaceae</taxon>
        <taxon>Marinicauda</taxon>
    </lineage>
</organism>
<name>A0A4V3RZE7_9PROT</name>
<reference evidence="2 3" key="1">
    <citation type="journal article" date="2013" name="Int. J. Syst. Evol. Microbiol.">
        <title>Marinicauda pacifica gen. nov., sp. nov., a prosthecate alphaproteobacterium of the family Hyphomonadaceae isolated from deep seawater.</title>
        <authorList>
            <person name="Zhang X.Y."/>
            <person name="Li G.W."/>
            <person name="Wang C.S."/>
            <person name="Zhang Y.J."/>
            <person name="Xu X.W."/>
            <person name="Li H."/>
            <person name="Liu A."/>
            <person name="Liu C."/>
            <person name="Xie B.B."/>
            <person name="Qin Q.L."/>
            <person name="Xu Z."/>
            <person name="Chen X.L."/>
            <person name="Zhou B.C."/>
            <person name="Zhang Y.Z."/>
        </authorList>
    </citation>
    <scope>NUCLEOTIDE SEQUENCE [LARGE SCALE GENOMIC DNA]</scope>
    <source>
        <strain evidence="2 3">P-1 km-3</strain>
    </source>
</reference>
<accession>A0A4V3RZE7</accession>
<comment type="caution">
    <text evidence="2">The sequence shown here is derived from an EMBL/GenBank/DDBJ whole genome shotgun (WGS) entry which is preliminary data.</text>
</comment>
<sequence>MIAALLADARNAMIGLARLVSFREGWRPCFDTSTNGLIRSFGAMILAAPAFVMFVLAANYIVSSAGAVSAEARYTPLEAIGSYARIWLLFPVVAIAVVSVLGLKHRYVSWVVVHNWAVFALLHLAALLYLLYPAGLADTTALAMLLQLYLFARLFLHWRVAVSALETGMATGAAAAGIPIILDLLAIYLVSR</sequence>
<evidence type="ECO:0000313" key="2">
    <source>
        <dbReference type="EMBL" id="TGY93979.1"/>
    </source>
</evidence>
<keyword evidence="1" id="KW-0472">Membrane</keyword>
<dbReference type="AlphaFoldDB" id="A0A4V3RZE7"/>
<dbReference type="OrthoDB" id="7631752at2"/>
<protein>
    <recommendedName>
        <fullName evidence="4">Yip1 domain-containing protein</fullName>
    </recommendedName>
</protein>
<feature type="transmembrane region" description="Helical" evidence="1">
    <location>
        <begin position="83"/>
        <end position="101"/>
    </location>
</feature>